<evidence type="ECO:0000256" key="10">
    <source>
        <dbReference type="ARBA" id="ARBA00023146"/>
    </source>
</evidence>
<dbReference type="Gene3D" id="3.30.930.10">
    <property type="entry name" value="Bira Bifunctional Protein, Domain 2"/>
    <property type="match status" value="2"/>
</dbReference>
<evidence type="ECO:0000256" key="6">
    <source>
        <dbReference type="ARBA" id="ARBA00022840"/>
    </source>
</evidence>
<dbReference type="GO" id="GO:0000049">
    <property type="term" value="F:tRNA binding"/>
    <property type="evidence" value="ECO:0007669"/>
    <property type="project" value="InterPro"/>
</dbReference>
<evidence type="ECO:0000256" key="4">
    <source>
        <dbReference type="ARBA" id="ARBA00022598"/>
    </source>
</evidence>
<keyword evidence="10" id="KW-0030">Aminoacyl-tRNA synthetase</keyword>
<comment type="catalytic activity">
    <reaction evidence="12">
        <text>tRNA(Phe) + L-phenylalanine + ATP = L-phenylalanyl-tRNA(Phe) + AMP + diphosphate + H(+)</text>
        <dbReference type="Rhea" id="RHEA:19413"/>
        <dbReference type="Rhea" id="RHEA-COMP:9668"/>
        <dbReference type="Rhea" id="RHEA-COMP:9699"/>
        <dbReference type="ChEBI" id="CHEBI:15378"/>
        <dbReference type="ChEBI" id="CHEBI:30616"/>
        <dbReference type="ChEBI" id="CHEBI:33019"/>
        <dbReference type="ChEBI" id="CHEBI:58095"/>
        <dbReference type="ChEBI" id="CHEBI:78442"/>
        <dbReference type="ChEBI" id="CHEBI:78531"/>
        <dbReference type="ChEBI" id="CHEBI:456215"/>
        <dbReference type="EC" id="6.1.1.20"/>
    </reaction>
</comment>
<dbReference type="SUPFAM" id="SSF55681">
    <property type="entry name" value="Class II aaRS and biotin synthetases"/>
    <property type="match status" value="1"/>
</dbReference>
<evidence type="ECO:0000259" key="14">
    <source>
        <dbReference type="PROSITE" id="PS51447"/>
    </source>
</evidence>
<dbReference type="FunFam" id="3.30.70.380:FF:000002">
    <property type="entry name" value="phenylalanine--tRNA ligase, mitochondrial"/>
    <property type="match status" value="1"/>
</dbReference>
<dbReference type="EC" id="6.1.1.20" evidence="3"/>
<evidence type="ECO:0000256" key="9">
    <source>
        <dbReference type="ARBA" id="ARBA00023128"/>
    </source>
</evidence>
<comment type="similarity">
    <text evidence="2">Belongs to the class-II aminoacyl-tRNA synthetase family.</text>
</comment>
<keyword evidence="4 15" id="KW-0436">Ligase</keyword>
<sequence length="385" mass="44673">MMRSWWSAGRQFSTHTISQPFTVPKPAFGSKSCNVTERILRNVGKNLHNNPKSPLGIIKLRIEDYFNRRFVDSNGKSEFQMFDSMNPVVSTKMCFDDLLIPIDHPGRNMTDTFYFDEKTLLRTHTSAHETELMRAGNLCFLATGDCYRRDEIDSRHYPVFHQTEAARIFKKSEVPEDFLLPDLKQCLEGLVADIFGDVETRWNPDSFPFTDPSLELEIMYNGSWMELLGCGVLRKDVLKNGNLHDHHGWAFGIGLERVAMALFDIPDIRLFHSSDERFTSQFTEGKIVKFRSFSKFPACYKDISFWVNPSFHENNFSELVRDTAGDLVETVKLVDEFKHPETGQVSKCYRINYRSFSRVLTNDEVDEIQDRVRERIEASPEMDLR</sequence>
<dbReference type="InterPro" id="IPR005121">
    <property type="entry name" value="Fdx_antiC-bd"/>
</dbReference>
<keyword evidence="8" id="KW-0809">Transit peptide</keyword>
<evidence type="ECO:0000259" key="13">
    <source>
        <dbReference type="PROSITE" id="PS50862"/>
    </source>
</evidence>
<accession>A0A6A7G8D1</accession>
<keyword evidence="7" id="KW-0648">Protein biosynthesis</keyword>
<dbReference type="PANTHER" id="PTHR11538:SF41">
    <property type="entry name" value="PHENYLALANINE--TRNA LIGASE, MITOCHONDRIAL"/>
    <property type="match status" value="1"/>
</dbReference>
<keyword evidence="5" id="KW-0547">Nucleotide-binding</keyword>
<protein>
    <recommendedName>
        <fullName evidence="3">phenylalanine--tRNA ligase</fullName>
        <ecNumber evidence="3">6.1.1.20</ecNumber>
    </recommendedName>
    <alternativeName>
        <fullName evidence="11">Phenylalanyl-tRNA synthetase</fullName>
    </alternativeName>
</protein>
<dbReference type="InterPro" id="IPR002319">
    <property type="entry name" value="Phenylalanyl-tRNA_Synthase"/>
</dbReference>
<evidence type="ECO:0000256" key="3">
    <source>
        <dbReference type="ARBA" id="ARBA00012814"/>
    </source>
</evidence>
<dbReference type="SMART" id="SM00896">
    <property type="entry name" value="FDX-ACB"/>
    <property type="match status" value="1"/>
</dbReference>
<dbReference type="GO" id="GO:0005524">
    <property type="term" value="F:ATP binding"/>
    <property type="evidence" value="ECO:0007669"/>
    <property type="project" value="UniProtKB-KW"/>
</dbReference>
<comment type="subcellular location">
    <subcellularLocation>
        <location evidence="1">Mitochondrion matrix</location>
    </subcellularLocation>
</comment>
<dbReference type="CDD" id="cd00496">
    <property type="entry name" value="PheRS_alpha_core"/>
    <property type="match status" value="1"/>
</dbReference>
<reference evidence="15" key="1">
    <citation type="submission" date="2017-11" db="EMBL/GenBank/DDBJ databases">
        <title>The sensing device of the deep-sea amphipod.</title>
        <authorList>
            <person name="Kobayashi H."/>
            <person name="Nagahama T."/>
            <person name="Arai W."/>
            <person name="Sasagawa Y."/>
            <person name="Umeda M."/>
            <person name="Hayashi T."/>
            <person name="Nikaido I."/>
            <person name="Watanabe H."/>
            <person name="Oguri K."/>
            <person name="Kitazato H."/>
            <person name="Fujioka K."/>
            <person name="Kido Y."/>
            <person name="Takami H."/>
        </authorList>
    </citation>
    <scope>NUCLEOTIDE SEQUENCE</scope>
    <source>
        <tissue evidence="15">Whole body</tissue>
    </source>
</reference>
<feature type="domain" description="Aminoacyl-transfer RNA synthetases class-II family profile" evidence="13">
    <location>
        <begin position="58"/>
        <end position="297"/>
    </location>
</feature>
<evidence type="ECO:0000256" key="8">
    <source>
        <dbReference type="ARBA" id="ARBA00022946"/>
    </source>
</evidence>
<evidence type="ECO:0000256" key="12">
    <source>
        <dbReference type="ARBA" id="ARBA00049255"/>
    </source>
</evidence>
<proteinExistence type="evidence at transcript level"/>
<dbReference type="InterPro" id="IPR006195">
    <property type="entry name" value="aa-tRNA-synth_II"/>
</dbReference>
<dbReference type="GO" id="GO:0006432">
    <property type="term" value="P:phenylalanyl-tRNA aminoacylation"/>
    <property type="evidence" value="ECO:0007669"/>
    <property type="project" value="TreeGrafter"/>
</dbReference>
<dbReference type="InterPro" id="IPR036690">
    <property type="entry name" value="Fdx_antiC-bd_sf"/>
</dbReference>
<evidence type="ECO:0000313" key="15">
    <source>
        <dbReference type="EMBL" id="LAC26654.1"/>
    </source>
</evidence>
<evidence type="ECO:0000256" key="1">
    <source>
        <dbReference type="ARBA" id="ARBA00004305"/>
    </source>
</evidence>
<evidence type="ECO:0000256" key="11">
    <source>
        <dbReference type="ARBA" id="ARBA00031194"/>
    </source>
</evidence>
<evidence type="ECO:0000256" key="2">
    <source>
        <dbReference type="ARBA" id="ARBA00008226"/>
    </source>
</evidence>
<name>A0A6A7G8D1_9CRUS</name>
<dbReference type="Pfam" id="PF01409">
    <property type="entry name" value="tRNA-synt_2d"/>
    <property type="match status" value="1"/>
</dbReference>
<dbReference type="AlphaFoldDB" id="A0A6A7G8D1"/>
<dbReference type="SUPFAM" id="SSF54991">
    <property type="entry name" value="Anticodon-binding domain of PheRS"/>
    <property type="match status" value="1"/>
</dbReference>
<dbReference type="GO" id="GO:0004826">
    <property type="term" value="F:phenylalanine-tRNA ligase activity"/>
    <property type="evidence" value="ECO:0007669"/>
    <property type="project" value="UniProtKB-EC"/>
</dbReference>
<evidence type="ECO:0000256" key="5">
    <source>
        <dbReference type="ARBA" id="ARBA00022741"/>
    </source>
</evidence>
<keyword evidence="6" id="KW-0067">ATP-binding</keyword>
<dbReference type="Pfam" id="PF03147">
    <property type="entry name" value="FDX-ACB"/>
    <property type="match status" value="1"/>
</dbReference>
<organism evidence="15">
    <name type="scientific">Hirondellea gigas</name>
    <dbReference type="NCBI Taxonomy" id="1518452"/>
    <lineage>
        <taxon>Eukaryota</taxon>
        <taxon>Metazoa</taxon>
        <taxon>Ecdysozoa</taxon>
        <taxon>Arthropoda</taxon>
        <taxon>Crustacea</taxon>
        <taxon>Multicrustacea</taxon>
        <taxon>Malacostraca</taxon>
        <taxon>Eumalacostraca</taxon>
        <taxon>Peracarida</taxon>
        <taxon>Amphipoda</taxon>
        <taxon>Amphilochidea</taxon>
        <taxon>Lysianassida</taxon>
        <taxon>Lysianassidira</taxon>
        <taxon>Lysianassoidea</taxon>
        <taxon>Lysianassidae</taxon>
        <taxon>Hirondellea</taxon>
    </lineage>
</organism>
<dbReference type="PANTHER" id="PTHR11538">
    <property type="entry name" value="PHENYLALANYL-TRNA SYNTHETASE"/>
    <property type="match status" value="1"/>
</dbReference>
<dbReference type="InterPro" id="IPR045864">
    <property type="entry name" value="aa-tRNA-synth_II/BPL/LPL"/>
</dbReference>
<evidence type="ECO:0000256" key="7">
    <source>
        <dbReference type="ARBA" id="ARBA00022917"/>
    </source>
</evidence>
<dbReference type="GO" id="GO:0005759">
    <property type="term" value="C:mitochondrial matrix"/>
    <property type="evidence" value="ECO:0007669"/>
    <property type="project" value="UniProtKB-SubCell"/>
</dbReference>
<feature type="domain" description="FDX-ACB" evidence="14">
    <location>
        <begin position="294"/>
        <end position="385"/>
    </location>
</feature>
<keyword evidence="9" id="KW-0496">Mitochondrion</keyword>
<dbReference type="PROSITE" id="PS50862">
    <property type="entry name" value="AA_TRNA_LIGASE_II"/>
    <property type="match status" value="1"/>
</dbReference>
<dbReference type="PROSITE" id="PS51447">
    <property type="entry name" value="FDX_ACB"/>
    <property type="match status" value="1"/>
</dbReference>
<dbReference type="EMBL" id="IACT01007540">
    <property type="protein sequence ID" value="LAC26654.1"/>
    <property type="molecule type" value="mRNA"/>
</dbReference>
<dbReference type="Gene3D" id="3.30.70.380">
    <property type="entry name" value="Ferrodoxin-fold anticodon-binding domain"/>
    <property type="match status" value="1"/>
</dbReference>